<dbReference type="InterPro" id="IPR029016">
    <property type="entry name" value="GAF-like_dom_sf"/>
</dbReference>
<dbReference type="AlphaFoldDB" id="M3FLG9"/>
<dbReference type="InterPro" id="IPR003018">
    <property type="entry name" value="GAF"/>
</dbReference>
<comment type="caution">
    <text evidence="2">The sequence shown here is derived from an EMBL/GenBank/DDBJ whole genome shotgun (WGS) entry which is preliminary data.</text>
</comment>
<dbReference type="Proteomes" id="UP000011770">
    <property type="component" value="Unassembled WGS sequence"/>
</dbReference>
<name>M3FLG9_9LEPT</name>
<dbReference type="Gene3D" id="3.30.450.40">
    <property type="match status" value="1"/>
</dbReference>
<dbReference type="PANTHER" id="PTHR43102:SF2">
    <property type="entry name" value="GAF DOMAIN-CONTAINING PROTEIN"/>
    <property type="match status" value="1"/>
</dbReference>
<evidence type="ECO:0000313" key="3">
    <source>
        <dbReference type="Proteomes" id="UP000011770"/>
    </source>
</evidence>
<proteinExistence type="predicted"/>
<dbReference type="EMBL" id="AHOR02000037">
    <property type="protein sequence ID" value="EMF81222.1"/>
    <property type="molecule type" value="Genomic_DNA"/>
</dbReference>
<dbReference type="SMART" id="SM00065">
    <property type="entry name" value="GAF"/>
    <property type="match status" value="1"/>
</dbReference>
<reference evidence="2 3" key="1">
    <citation type="submission" date="2013-01" db="EMBL/GenBank/DDBJ databases">
        <authorList>
            <person name="Harkins D.M."/>
            <person name="Durkin A.S."/>
            <person name="Brinkac L.M."/>
            <person name="Haft D.H."/>
            <person name="Selengut J.D."/>
            <person name="Sanka R."/>
            <person name="DePew J."/>
            <person name="Purushe J."/>
            <person name="Tulsiani S.M."/>
            <person name="Graham G.C."/>
            <person name="Burns M.-A."/>
            <person name="Dohnt M.F."/>
            <person name="Smythe L.D."/>
            <person name="McKay D.B."/>
            <person name="Craig S.B."/>
            <person name="Vinetz J.M."/>
            <person name="Sutton G.G."/>
            <person name="Nierman W.C."/>
            <person name="Fouts D.E."/>
        </authorList>
    </citation>
    <scope>NUCLEOTIDE SEQUENCE [LARGE SCALE GENOMIC DNA]</scope>
    <source>
        <strain evidence="2 3">LT2116</strain>
    </source>
</reference>
<organism evidence="2 3">
    <name type="scientific">Leptospira weilii serovar Topaz str. LT2116</name>
    <dbReference type="NCBI Taxonomy" id="1088540"/>
    <lineage>
        <taxon>Bacteria</taxon>
        <taxon>Pseudomonadati</taxon>
        <taxon>Spirochaetota</taxon>
        <taxon>Spirochaetia</taxon>
        <taxon>Leptospirales</taxon>
        <taxon>Leptospiraceae</taxon>
        <taxon>Leptospira</taxon>
    </lineage>
</organism>
<protein>
    <submittedName>
        <fullName evidence="2">GAF domain protein</fullName>
    </submittedName>
</protein>
<sequence length="192" mass="22228">METSKNHSAPIPFNEKERLDALHSYQIINTIPEEKFDSLTQIAAYICDSPFVLISLIDTNRLWFKSKIGMNISEIPRDISFCQYTIIQDEIFEIENALKDERFQNNPFVLGPPYIRFYAGTPLKTPEGFNVGTLCVFDTEPKSLNSKQKMILKVLSNQVIANFELIKKNRELVLVHEKRKNSKNLKVSFLRI</sequence>
<evidence type="ECO:0000259" key="1">
    <source>
        <dbReference type="SMART" id="SM00065"/>
    </source>
</evidence>
<evidence type="ECO:0000313" key="2">
    <source>
        <dbReference type="EMBL" id="EMF81222.1"/>
    </source>
</evidence>
<gene>
    <name evidence="2" type="ORF">LEP1GSC188_2697</name>
</gene>
<dbReference type="PANTHER" id="PTHR43102">
    <property type="entry name" value="SLR1143 PROTEIN"/>
    <property type="match status" value="1"/>
</dbReference>
<feature type="domain" description="GAF" evidence="1">
    <location>
        <begin position="31"/>
        <end position="170"/>
    </location>
</feature>
<dbReference type="Pfam" id="PF01590">
    <property type="entry name" value="GAF"/>
    <property type="match status" value="1"/>
</dbReference>
<dbReference type="SUPFAM" id="SSF55781">
    <property type="entry name" value="GAF domain-like"/>
    <property type="match status" value="1"/>
</dbReference>
<accession>M3FLG9</accession>